<dbReference type="GO" id="GO:0032259">
    <property type="term" value="P:methylation"/>
    <property type="evidence" value="ECO:0007669"/>
    <property type="project" value="UniProtKB-KW"/>
</dbReference>
<keyword evidence="1" id="KW-0808">Transferase</keyword>
<dbReference type="GO" id="GO:0005634">
    <property type="term" value="C:nucleus"/>
    <property type="evidence" value="ECO:0007669"/>
    <property type="project" value="TreeGrafter"/>
</dbReference>
<dbReference type="SUPFAM" id="SSF53335">
    <property type="entry name" value="S-adenosyl-L-methionine-dependent methyltransferases"/>
    <property type="match status" value="1"/>
</dbReference>
<organism evidence="1 2">
    <name type="scientific">Lepeophtheirus salmonis</name>
    <name type="common">Salmon louse</name>
    <name type="synonym">Caligus salmonis</name>
    <dbReference type="NCBI Taxonomy" id="72036"/>
    <lineage>
        <taxon>Eukaryota</taxon>
        <taxon>Metazoa</taxon>
        <taxon>Ecdysozoa</taxon>
        <taxon>Arthropoda</taxon>
        <taxon>Crustacea</taxon>
        <taxon>Multicrustacea</taxon>
        <taxon>Hexanauplia</taxon>
        <taxon>Copepoda</taxon>
        <taxon>Siphonostomatoida</taxon>
        <taxon>Caligidae</taxon>
        <taxon>Lepeophtheirus</taxon>
    </lineage>
</organism>
<dbReference type="InterPro" id="IPR038899">
    <property type="entry name" value="METTL22"/>
</dbReference>
<protein>
    <submittedName>
        <fullName evidence="1">METTL22</fullName>
        <ecNumber evidence="1">2.1.1.-</ecNumber>
    </submittedName>
</protein>
<dbReference type="Proteomes" id="UP000675881">
    <property type="component" value="Chromosome 3"/>
</dbReference>
<accession>A0A7R8CQ88</accession>
<dbReference type="GO" id="GO:0008276">
    <property type="term" value="F:protein methyltransferase activity"/>
    <property type="evidence" value="ECO:0007669"/>
    <property type="project" value="InterPro"/>
</dbReference>
<dbReference type="OrthoDB" id="46564at2759"/>
<dbReference type="InterPro" id="IPR029063">
    <property type="entry name" value="SAM-dependent_MTases_sf"/>
</dbReference>
<proteinExistence type="predicted"/>
<sequence length="257" mass="29502">MEQEVRSEIYDDNFLNSLSFNVFNDEDDEGEMSSDHHRRSNFDFTNKSGEFLSLEICHYVSSSVDLVGLQVWRGALLLSDYILDNQDYFKHKCTLELAAGTGIASIVSGLFADEVYITDVDRGQILDIINMNVKNNKHLIKSKDLHVQELDLFFNHSSWSSDVSPDIILAADMVYDPKITLAFFQTLRYLLVKSPATTVLFALEKRNRTNENSEVVAPNYQIFMNYLVELQKDCPYLSLESIEIKLFKVLSSLRKNK</sequence>
<dbReference type="Gene3D" id="3.40.50.150">
    <property type="entry name" value="Vaccinia Virus protein VP39"/>
    <property type="match status" value="1"/>
</dbReference>
<evidence type="ECO:0000313" key="2">
    <source>
        <dbReference type="Proteomes" id="UP000675881"/>
    </source>
</evidence>
<gene>
    <name evidence="1" type="ORF">LSAA_7464</name>
</gene>
<name>A0A7R8CQ88_LEPSM</name>
<dbReference type="PANTHER" id="PTHR23108">
    <property type="entry name" value="METHYLTRANSFERASE-RELATED"/>
    <property type="match status" value="1"/>
</dbReference>
<dbReference type="Pfam" id="PF10294">
    <property type="entry name" value="Methyltransf_16"/>
    <property type="match status" value="1"/>
</dbReference>
<dbReference type="PANTHER" id="PTHR23108:SF0">
    <property type="entry name" value="METHYLTRANSFERASE-LIKE PROTEIN 22"/>
    <property type="match status" value="1"/>
</dbReference>
<dbReference type="EMBL" id="HG994582">
    <property type="protein sequence ID" value="CAF2893066.1"/>
    <property type="molecule type" value="Genomic_DNA"/>
</dbReference>
<dbReference type="AlphaFoldDB" id="A0A7R8CQ88"/>
<dbReference type="InterPro" id="IPR019410">
    <property type="entry name" value="Methyltransf_16"/>
</dbReference>
<keyword evidence="2" id="KW-1185">Reference proteome</keyword>
<evidence type="ECO:0000313" key="1">
    <source>
        <dbReference type="EMBL" id="CAF2893066.1"/>
    </source>
</evidence>
<keyword evidence="1" id="KW-0489">Methyltransferase</keyword>
<reference evidence="1" key="1">
    <citation type="submission" date="2021-02" db="EMBL/GenBank/DDBJ databases">
        <authorList>
            <person name="Bekaert M."/>
        </authorList>
    </citation>
    <scope>NUCLEOTIDE SEQUENCE</scope>
    <source>
        <strain evidence="1">IoA-00</strain>
    </source>
</reference>
<dbReference type="EC" id="2.1.1.-" evidence="1"/>